<comment type="caution">
    <text evidence="1">The sequence shown here is derived from an EMBL/GenBank/DDBJ whole genome shotgun (WGS) entry which is preliminary data.</text>
</comment>
<sequence>MLKNRIIKLQQELNQQITNQGDYDTIYRLSLELDQLIVEFYRVKSA</sequence>
<dbReference type="EMBL" id="WBZB01000004">
    <property type="protein sequence ID" value="KAB3533203.1"/>
    <property type="molecule type" value="Genomic_DNA"/>
</dbReference>
<accession>A0A833MFB6</accession>
<dbReference type="AlphaFoldDB" id="A0A833MFB6"/>
<keyword evidence="2" id="KW-1185">Reference proteome</keyword>
<dbReference type="SUPFAM" id="SSF140500">
    <property type="entry name" value="BAS1536-like"/>
    <property type="match status" value="1"/>
</dbReference>
<protein>
    <submittedName>
        <fullName evidence="1">Spo0E family sporulation regulatory protein-aspartic acid phosphatase</fullName>
    </submittedName>
</protein>
<evidence type="ECO:0000313" key="2">
    <source>
        <dbReference type="Proteomes" id="UP000465601"/>
    </source>
</evidence>
<name>A0A833MFB6_9FIRM</name>
<dbReference type="OrthoDB" id="1956812at2"/>
<dbReference type="GO" id="GO:0043937">
    <property type="term" value="P:regulation of sporulation"/>
    <property type="evidence" value="ECO:0007669"/>
    <property type="project" value="InterPro"/>
</dbReference>
<dbReference type="RefSeq" id="WP_151864529.1">
    <property type="nucleotide sequence ID" value="NZ_WBZB01000004.1"/>
</dbReference>
<dbReference type="Proteomes" id="UP000465601">
    <property type="component" value="Unassembled WGS sequence"/>
</dbReference>
<evidence type="ECO:0000313" key="1">
    <source>
        <dbReference type="EMBL" id="KAB3533203.1"/>
    </source>
</evidence>
<dbReference type="Pfam" id="PF09388">
    <property type="entry name" value="SpoOE-like"/>
    <property type="match status" value="1"/>
</dbReference>
<reference evidence="1 2" key="1">
    <citation type="submission" date="2019-10" db="EMBL/GenBank/DDBJ databases">
        <title>Alkaliphilus serpentinus sp. nov. and Alkaliphilus pronyensis sp. nov., two novel anaerobic alkaliphilic species isolated from the serpentinized-hosted hydrothermal field of the Prony Bay (New Caledonia).</title>
        <authorList>
            <person name="Postec A."/>
        </authorList>
    </citation>
    <scope>NUCLEOTIDE SEQUENCE [LARGE SCALE GENOMIC DNA]</scope>
    <source>
        <strain evidence="1 2">LacT</strain>
    </source>
</reference>
<gene>
    <name evidence="1" type="ORF">F8153_01250</name>
</gene>
<dbReference type="InterPro" id="IPR037208">
    <property type="entry name" value="Spo0E-like_sf"/>
</dbReference>
<organism evidence="1 2">
    <name type="scientific">Alkaliphilus serpentinus</name>
    <dbReference type="NCBI Taxonomy" id="1482731"/>
    <lineage>
        <taxon>Bacteria</taxon>
        <taxon>Bacillati</taxon>
        <taxon>Bacillota</taxon>
        <taxon>Clostridia</taxon>
        <taxon>Peptostreptococcales</taxon>
        <taxon>Natronincolaceae</taxon>
        <taxon>Alkaliphilus</taxon>
    </lineage>
</organism>
<dbReference type="InterPro" id="IPR018540">
    <property type="entry name" value="Spo0E-like"/>
</dbReference>
<proteinExistence type="predicted"/>